<dbReference type="AlphaFoldDB" id="A0A699L5G2"/>
<protein>
    <submittedName>
        <fullName evidence="2">Uncharacterized protein</fullName>
    </submittedName>
</protein>
<dbReference type="EMBL" id="BKCJ010583320">
    <property type="protein sequence ID" value="GFB24167.1"/>
    <property type="molecule type" value="Genomic_DNA"/>
</dbReference>
<evidence type="ECO:0000313" key="2">
    <source>
        <dbReference type="EMBL" id="GFB24167.1"/>
    </source>
</evidence>
<keyword evidence="1" id="KW-1133">Transmembrane helix</keyword>
<reference evidence="2" key="1">
    <citation type="journal article" date="2019" name="Sci. Rep.">
        <title>Draft genome of Tanacetum cinerariifolium, the natural source of mosquito coil.</title>
        <authorList>
            <person name="Yamashiro T."/>
            <person name="Shiraishi A."/>
            <person name="Satake H."/>
            <person name="Nakayama K."/>
        </authorList>
    </citation>
    <scope>NUCLEOTIDE SEQUENCE</scope>
</reference>
<evidence type="ECO:0000256" key="1">
    <source>
        <dbReference type="SAM" id="Phobius"/>
    </source>
</evidence>
<gene>
    <name evidence="2" type="ORF">Tci_696138</name>
</gene>
<proteinExistence type="predicted"/>
<organism evidence="2">
    <name type="scientific">Tanacetum cinerariifolium</name>
    <name type="common">Dalmatian daisy</name>
    <name type="synonym">Chrysanthemum cinerariifolium</name>
    <dbReference type="NCBI Taxonomy" id="118510"/>
    <lineage>
        <taxon>Eukaryota</taxon>
        <taxon>Viridiplantae</taxon>
        <taxon>Streptophyta</taxon>
        <taxon>Embryophyta</taxon>
        <taxon>Tracheophyta</taxon>
        <taxon>Spermatophyta</taxon>
        <taxon>Magnoliopsida</taxon>
        <taxon>eudicotyledons</taxon>
        <taxon>Gunneridae</taxon>
        <taxon>Pentapetalae</taxon>
        <taxon>asterids</taxon>
        <taxon>campanulids</taxon>
        <taxon>Asterales</taxon>
        <taxon>Asteraceae</taxon>
        <taxon>Asteroideae</taxon>
        <taxon>Anthemideae</taxon>
        <taxon>Anthemidinae</taxon>
        <taxon>Tanacetum</taxon>
    </lineage>
</organism>
<keyword evidence="1" id="KW-0472">Membrane</keyword>
<feature type="transmembrane region" description="Helical" evidence="1">
    <location>
        <begin position="77"/>
        <end position="95"/>
    </location>
</feature>
<feature type="transmembrane region" description="Helical" evidence="1">
    <location>
        <begin position="50"/>
        <end position="71"/>
    </location>
</feature>
<dbReference type="PANTHER" id="PTHR10775:SF179">
    <property type="entry name" value="TRANSPOSON, EN_SPM-LIKE, TRANSPOSASE-ASSOCIATED DOMAIN PROTEIN"/>
    <property type="match status" value="1"/>
</dbReference>
<name>A0A699L5G2_TANCI</name>
<sequence>MTHPVTSLTLDSARFCVMQSVFLTQGTVSSIPISFNWGGSIGPEGFRPSILLLMVILVMVSIVVAVVLVVVDTIIRIVIVVVGFPSIIKLAFVITENNVGESLVKTLLNVLGKTKDGMNARLDLAKLGIKPKLFGWQEEDKTTLPPACYTLTNDEKTSFVTKDGMNARLDLAKLGIKPKLFGWQEEDKTTLPPAGYTLTNDENTSFVKRYATSFVKRMMKRHILFSCLVSLKGRKLIGLKSPDYHMLIQEF</sequence>
<dbReference type="PANTHER" id="PTHR10775">
    <property type="entry name" value="OS08G0208400 PROTEIN"/>
    <property type="match status" value="1"/>
</dbReference>
<comment type="caution">
    <text evidence="2">The sequence shown here is derived from an EMBL/GenBank/DDBJ whole genome shotgun (WGS) entry which is preliminary data.</text>
</comment>
<keyword evidence="1" id="KW-0812">Transmembrane</keyword>
<accession>A0A699L5G2</accession>